<evidence type="ECO:0000256" key="2">
    <source>
        <dbReference type="ARBA" id="ARBA00007783"/>
    </source>
</evidence>
<feature type="transmembrane region" description="Helical" evidence="10">
    <location>
        <begin position="117"/>
        <end position="139"/>
    </location>
</feature>
<keyword evidence="4" id="KW-1003">Cell membrane</keyword>
<evidence type="ECO:0000256" key="9">
    <source>
        <dbReference type="ARBA" id="ARBA00023136"/>
    </source>
</evidence>
<accession>A0A4Q9VUV5</accession>
<keyword evidence="9 10" id="KW-0472">Membrane</keyword>
<dbReference type="AlphaFoldDB" id="A0A4Q9VUV5"/>
<evidence type="ECO:0000256" key="8">
    <source>
        <dbReference type="ARBA" id="ARBA00023047"/>
    </source>
</evidence>
<feature type="domain" description="ABC-2 type transporter transmembrane" evidence="11">
    <location>
        <begin position="28"/>
        <end position="234"/>
    </location>
</feature>
<dbReference type="InterPro" id="IPR000412">
    <property type="entry name" value="ABC_2_transport"/>
</dbReference>
<keyword evidence="3" id="KW-0813">Transport</keyword>
<feature type="transmembrane region" description="Helical" evidence="10">
    <location>
        <begin position="246"/>
        <end position="266"/>
    </location>
</feature>
<keyword evidence="5" id="KW-0762">Sugar transport</keyword>
<dbReference type="PANTHER" id="PTHR30413">
    <property type="entry name" value="INNER MEMBRANE TRANSPORT PERMEASE"/>
    <property type="match status" value="1"/>
</dbReference>
<name>A0A4Q9VUV5_9HYPH</name>
<dbReference type="OrthoDB" id="8479094at2"/>
<proteinExistence type="inferred from homology"/>
<evidence type="ECO:0000313" key="13">
    <source>
        <dbReference type="Proteomes" id="UP000292781"/>
    </source>
</evidence>
<dbReference type="GO" id="GO:0043190">
    <property type="term" value="C:ATP-binding cassette (ABC) transporter complex"/>
    <property type="evidence" value="ECO:0007669"/>
    <property type="project" value="InterPro"/>
</dbReference>
<dbReference type="PRINTS" id="PR00164">
    <property type="entry name" value="ABC2TRNSPORT"/>
</dbReference>
<evidence type="ECO:0000256" key="5">
    <source>
        <dbReference type="ARBA" id="ARBA00022597"/>
    </source>
</evidence>
<gene>
    <name evidence="12" type="ORF">EYW49_06595</name>
</gene>
<feature type="transmembrane region" description="Helical" evidence="10">
    <location>
        <begin position="192"/>
        <end position="212"/>
    </location>
</feature>
<evidence type="ECO:0000256" key="4">
    <source>
        <dbReference type="ARBA" id="ARBA00022475"/>
    </source>
</evidence>
<organism evidence="12 13">
    <name type="scientific">Siculibacillus lacustris</name>
    <dbReference type="NCBI Taxonomy" id="1549641"/>
    <lineage>
        <taxon>Bacteria</taxon>
        <taxon>Pseudomonadati</taxon>
        <taxon>Pseudomonadota</taxon>
        <taxon>Alphaproteobacteria</taxon>
        <taxon>Hyphomicrobiales</taxon>
        <taxon>Ancalomicrobiaceae</taxon>
        <taxon>Siculibacillus</taxon>
    </lineage>
</organism>
<keyword evidence="13" id="KW-1185">Reference proteome</keyword>
<evidence type="ECO:0000256" key="10">
    <source>
        <dbReference type="SAM" id="Phobius"/>
    </source>
</evidence>
<dbReference type="GO" id="GO:0015774">
    <property type="term" value="P:polysaccharide transport"/>
    <property type="evidence" value="ECO:0007669"/>
    <property type="project" value="UniProtKB-KW"/>
</dbReference>
<evidence type="ECO:0000256" key="7">
    <source>
        <dbReference type="ARBA" id="ARBA00022989"/>
    </source>
</evidence>
<dbReference type="RefSeq" id="WP_131307444.1">
    <property type="nucleotide sequence ID" value="NZ_SJFN01000007.1"/>
</dbReference>
<feature type="transmembrane region" description="Helical" evidence="10">
    <location>
        <begin position="74"/>
        <end position="96"/>
    </location>
</feature>
<comment type="caution">
    <text evidence="12">The sequence shown here is derived from an EMBL/GenBank/DDBJ whole genome shotgun (WGS) entry which is preliminary data.</text>
</comment>
<comment type="similarity">
    <text evidence="2">Belongs to the ABC-2 integral membrane protein family.</text>
</comment>
<comment type="subcellular location">
    <subcellularLocation>
        <location evidence="1">Cell membrane</location>
        <topology evidence="1">Multi-pass membrane protein</topology>
    </subcellularLocation>
</comment>
<dbReference type="Proteomes" id="UP000292781">
    <property type="component" value="Unassembled WGS sequence"/>
</dbReference>
<feature type="transmembrane region" description="Helical" evidence="10">
    <location>
        <begin position="47"/>
        <end position="68"/>
    </location>
</feature>
<dbReference type="GO" id="GO:0015920">
    <property type="term" value="P:lipopolysaccharide transport"/>
    <property type="evidence" value="ECO:0007669"/>
    <property type="project" value="TreeGrafter"/>
</dbReference>
<evidence type="ECO:0000256" key="6">
    <source>
        <dbReference type="ARBA" id="ARBA00022692"/>
    </source>
</evidence>
<keyword evidence="7 10" id="KW-1133">Transmembrane helix</keyword>
<evidence type="ECO:0000313" key="12">
    <source>
        <dbReference type="EMBL" id="TBW39533.1"/>
    </source>
</evidence>
<dbReference type="InterPro" id="IPR013525">
    <property type="entry name" value="ABC2_TM"/>
</dbReference>
<dbReference type="GO" id="GO:0140359">
    <property type="term" value="F:ABC-type transporter activity"/>
    <property type="evidence" value="ECO:0007669"/>
    <property type="project" value="InterPro"/>
</dbReference>
<evidence type="ECO:0000256" key="1">
    <source>
        <dbReference type="ARBA" id="ARBA00004651"/>
    </source>
</evidence>
<reference evidence="12 13" key="1">
    <citation type="submission" date="2019-02" db="EMBL/GenBank/DDBJ databases">
        <title>Siculibacillus lacustris gen. nov., sp. nov., a new rosette-forming bacterium isolated from a freshwater crater lake (Lake St. Ana, Romania).</title>
        <authorList>
            <person name="Felfoldi T."/>
            <person name="Marton Z."/>
            <person name="Szabo A."/>
            <person name="Mentes A."/>
            <person name="Boka K."/>
            <person name="Marialigeti K."/>
            <person name="Mathe I."/>
            <person name="Koncz M."/>
            <person name="Schumann P."/>
            <person name="Toth E."/>
        </authorList>
    </citation>
    <scope>NUCLEOTIDE SEQUENCE [LARGE SCALE GENOMIC DNA]</scope>
    <source>
        <strain evidence="12 13">SA-279</strain>
    </source>
</reference>
<dbReference type="Pfam" id="PF01061">
    <property type="entry name" value="ABC2_membrane"/>
    <property type="match status" value="1"/>
</dbReference>
<sequence>MSLAAPDPIRPVPPGDFLASLAVQRRVISALMIREALTRFGHENLGFFWVMGEPLILTLGVMVVWTFTGGTHGHSIGVIPFVLSGYSLLTLWRHIVFRSVHAMRQNIGLVFHRNIRFLDILVARAILESVGGLAAFYIAYVPLVLLGALEPMEDPLILLSAWILMSWFSFGFGLILAGLTELSEAVERFVGPIMYLSLPVTGSFYMVAWLPVEAQRILAWSPLVNGFEMFRCGLFGSMVETAWDPVFLLVSCIVTTAIGVTLVQYAQKHVRMES</sequence>
<keyword evidence="6 10" id="KW-0812">Transmembrane</keyword>
<dbReference type="PANTHER" id="PTHR30413:SF10">
    <property type="entry name" value="CAPSULE POLYSACCHARIDE EXPORT INNER-MEMBRANE PROTEIN CTRC"/>
    <property type="match status" value="1"/>
</dbReference>
<protein>
    <submittedName>
        <fullName evidence="12">Sugar ABC transporter permease</fullName>
    </submittedName>
</protein>
<keyword evidence="8" id="KW-0625">Polysaccharide transport</keyword>
<feature type="transmembrane region" description="Helical" evidence="10">
    <location>
        <begin position="159"/>
        <end position="180"/>
    </location>
</feature>
<evidence type="ECO:0000256" key="3">
    <source>
        <dbReference type="ARBA" id="ARBA00022448"/>
    </source>
</evidence>
<dbReference type="EMBL" id="SJFN01000007">
    <property type="protein sequence ID" value="TBW39533.1"/>
    <property type="molecule type" value="Genomic_DNA"/>
</dbReference>
<evidence type="ECO:0000259" key="11">
    <source>
        <dbReference type="Pfam" id="PF01061"/>
    </source>
</evidence>